<feature type="active site" evidence="14 15">
    <location>
        <position position="708"/>
    </location>
</feature>
<keyword evidence="3 14" id="KW-0645">Protease</keyword>
<evidence type="ECO:0000256" key="15">
    <source>
        <dbReference type="PIRSR" id="PIRSR001174-1"/>
    </source>
</evidence>
<dbReference type="GO" id="GO:0006515">
    <property type="term" value="P:protein quality control for misfolded or incompletely synthesized proteins"/>
    <property type="evidence" value="ECO:0007669"/>
    <property type="project" value="UniProtKB-UniRule"/>
</dbReference>
<keyword evidence="23" id="KW-1185">Reference proteome</keyword>
<feature type="coiled-coil region" evidence="19">
    <location>
        <begin position="176"/>
        <end position="267"/>
    </location>
</feature>
<dbReference type="InterPro" id="IPR004815">
    <property type="entry name" value="Lon_bac/euk-typ"/>
</dbReference>
<comment type="induction">
    <text evidence="14">By heat shock.</text>
</comment>
<dbReference type="Pfam" id="PF00004">
    <property type="entry name" value="AAA"/>
    <property type="match status" value="1"/>
</dbReference>
<dbReference type="SUPFAM" id="SSF88697">
    <property type="entry name" value="PUA domain-like"/>
    <property type="match status" value="1"/>
</dbReference>
<feature type="active site" evidence="14 15">
    <location>
        <position position="665"/>
    </location>
</feature>
<comment type="similarity">
    <text evidence="14 17 18">Belongs to the peptidase S16 family.</text>
</comment>
<keyword evidence="19" id="KW-0175">Coiled coil</keyword>
<evidence type="ECO:0000256" key="6">
    <source>
        <dbReference type="ARBA" id="ARBA00022825"/>
    </source>
</evidence>
<dbReference type="HAMAP" id="MF_01973">
    <property type="entry name" value="lon_bact"/>
    <property type="match status" value="1"/>
</dbReference>
<evidence type="ECO:0000259" key="21">
    <source>
        <dbReference type="PROSITE" id="PS51787"/>
    </source>
</evidence>
<dbReference type="PROSITE" id="PS51787">
    <property type="entry name" value="LON_N"/>
    <property type="match status" value="1"/>
</dbReference>
<dbReference type="Gene3D" id="3.40.50.300">
    <property type="entry name" value="P-loop containing nucleotide triphosphate hydrolases"/>
    <property type="match status" value="1"/>
</dbReference>
<dbReference type="FunFam" id="3.40.50.300:FF:000021">
    <property type="entry name" value="Lon protease homolog"/>
    <property type="match status" value="1"/>
</dbReference>
<dbReference type="GO" id="GO:0004252">
    <property type="term" value="F:serine-type endopeptidase activity"/>
    <property type="evidence" value="ECO:0007669"/>
    <property type="project" value="UniProtKB-UniRule"/>
</dbReference>
<evidence type="ECO:0000259" key="20">
    <source>
        <dbReference type="PROSITE" id="PS51786"/>
    </source>
</evidence>
<dbReference type="GO" id="GO:0016887">
    <property type="term" value="F:ATP hydrolysis activity"/>
    <property type="evidence" value="ECO:0007669"/>
    <property type="project" value="UniProtKB-UniRule"/>
</dbReference>
<evidence type="ECO:0000256" key="8">
    <source>
        <dbReference type="ARBA" id="ARBA00023016"/>
    </source>
</evidence>
<dbReference type="PROSITE" id="PS01046">
    <property type="entry name" value="LON_SER"/>
    <property type="match status" value="1"/>
</dbReference>
<dbReference type="InterPro" id="IPR046336">
    <property type="entry name" value="Lon_prtase_N_sf"/>
</dbReference>
<dbReference type="PIRSF" id="PIRSF001174">
    <property type="entry name" value="Lon_proteas"/>
    <property type="match status" value="1"/>
</dbReference>
<organism evidence="22 23">
    <name type="scientific">Hominilimicola fabiformis</name>
    <dbReference type="NCBI Taxonomy" id="2885356"/>
    <lineage>
        <taxon>Bacteria</taxon>
        <taxon>Bacillati</taxon>
        <taxon>Bacillota</taxon>
        <taxon>Clostridia</taxon>
        <taxon>Eubacteriales</taxon>
        <taxon>Oscillospiraceae</taxon>
        <taxon>Hominilimicola</taxon>
    </lineage>
</organism>
<dbReference type="InterPro" id="IPR014721">
    <property type="entry name" value="Ribsml_uS5_D2-typ_fold_subgr"/>
</dbReference>
<dbReference type="Gene3D" id="2.30.130.40">
    <property type="entry name" value="LON domain-like"/>
    <property type="match status" value="1"/>
</dbReference>
<dbReference type="InterPro" id="IPR003111">
    <property type="entry name" value="Lon_prtase_N"/>
</dbReference>
<dbReference type="EC" id="3.4.21.53" evidence="11 14"/>
<evidence type="ECO:0000256" key="5">
    <source>
        <dbReference type="ARBA" id="ARBA00022801"/>
    </source>
</evidence>
<evidence type="ECO:0000256" key="7">
    <source>
        <dbReference type="ARBA" id="ARBA00022840"/>
    </source>
</evidence>
<proteinExistence type="evidence at transcript level"/>
<feature type="binding site" evidence="14 16">
    <location>
        <begin position="342"/>
        <end position="349"/>
    </location>
    <ligand>
        <name>ATP</name>
        <dbReference type="ChEBI" id="CHEBI:30616"/>
    </ligand>
</feature>
<dbReference type="CDD" id="cd19500">
    <property type="entry name" value="RecA-like_Lon"/>
    <property type="match status" value="1"/>
</dbReference>
<dbReference type="Proteomes" id="UP001198242">
    <property type="component" value="Unassembled WGS sequence"/>
</dbReference>
<evidence type="ECO:0000256" key="16">
    <source>
        <dbReference type="PIRSR" id="PIRSR001174-2"/>
    </source>
</evidence>
<dbReference type="InterPro" id="IPR003959">
    <property type="entry name" value="ATPase_AAA_core"/>
</dbReference>
<dbReference type="PROSITE" id="PS51786">
    <property type="entry name" value="LON_PROTEOLYTIC"/>
    <property type="match status" value="1"/>
</dbReference>
<evidence type="ECO:0000256" key="3">
    <source>
        <dbReference type="ARBA" id="ARBA00022670"/>
    </source>
</evidence>
<evidence type="ECO:0000256" key="11">
    <source>
        <dbReference type="ARBA" id="ARBA00066743"/>
    </source>
</evidence>
<protein>
    <recommendedName>
        <fullName evidence="12 14">Lon protease</fullName>
        <ecNumber evidence="11 14">3.4.21.53</ecNumber>
    </recommendedName>
    <alternativeName>
        <fullName evidence="13 14">ATP-dependent protease La</fullName>
    </alternativeName>
</protein>
<keyword evidence="2 14" id="KW-0963">Cytoplasm</keyword>
<dbReference type="PRINTS" id="PR00830">
    <property type="entry name" value="ENDOLAPTASE"/>
</dbReference>
<reference evidence="22 23" key="1">
    <citation type="submission" date="2021-10" db="EMBL/GenBank/DDBJ databases">
        <title>Anaerobic single-cell dispensing facilitates the cultivation of human gut bacteria.</title>
        <authorList>
            <person name="Afrizal A."/>
        </authorList>
    </citation>
    <scope>NUCLEOTIDE SEQUENCE [LARGE SCALE GENOMIC DNA]</scope>
    <source>
        <strain evidence="22 23">CLA-AA-H232</strain>
    </source>
</reference>
<name>A0AAE3DY01_9FIRM</name>
<keyword evidence="8 14" id="KW-0346">Stress response</keyword>
<dbReference type="PANTHER" id="PTHR10046">
    <property type="entry name" value="ATP DEPENDENT LON PROTEASE FAMILY MEMBER"/>
    <property type="match status" value="1"/>
</dbReference>
<dbReference type="SUPFAM" id="SSF54211">
    <property type="entry name" value="Ribosomal protein S5 domain 2-like"/>
    <property type="match status" value="1"/>
</dbReference>
<accession>A0AAE3DY01</accession>
<dbReference type="SMART" id="SM00464">
    <property type="entry name" value="LON"/>
    <property type="match status" value="1"/>
</dbReference>
<dbReference type="Gene3D" id="1.20.5.5270">
    <property type="match status" value="1"/>
</dbReference>
<dbReference type="GO" id="GO:0005524">
    <property type="term" value="F:ATP binding"/>
    <property type="evidence" value="ECO:0007669"/>
    <property type="project" value="UniProtKB-UniRule"/>
</dbReference>
<evidence type="ECO:0000256" key="18">
    <source>
        <dbReference type="RuleBase" id="RU000591"/>
    </source>
</evidence>
<dbReference type="GO" id="GO:0043565">
    <property type="term" value="F:sequence-specific DNA binding"/>
    <property type="evidence" value="ECO:0007669"/>
    <property type="project" value="UniProtKB-UniRule"/>
</dbReference>
<evidence type="ECO:0000313" key="23">
    <source>
        <dbReference type="Proteomes" id="UP001198242"/>
    </source>
</evidence>
<comment type="subcellular location">
    <subcellularLocation>
        <location evidence="1 14">Cytoplasm</location>
    </subcellularLocation>
</comment>
<keyword evidence="5 14" id="KW-0378">Hydrolase</keyword>
<dbReference type="SUPFAM" id="SSF52540">
    <property type="entry name" value="P-loop containing nucleoside triphosphate hydrolases"/>
    <property type="match status" value="1"/>
</dbReference>
<evidence type="ECO:0000256" key="1">
    <source>
        <dbReference type="ARBA" id="ARBA00004496"/>
    </source>
</evidence>
<evidence type="ECO:0000256" key="12">
    <source>
        <dbReference type="ARBA" id="ARBA00071934"/>
    </source>
</evidence>
<dbReference type="Gene3D" id="1.10.8.60">
    <property type="match status" value="1"/>
</dbReference>
<comment type="catalytic activity">
    <reaction evidence="9 14 17">
        <text>Hydrolysis of proteins in presence of ATP.</text>
        <dbReference type="EC" id="3.4.21.53"/>
    </reaction>
</comment>
<keyword evidence="6 14" id="KW-0720">Serine protease</keyword>
<dbReference type="InterPro" id="IPR054594">
    <property type="entry name" value="Lon_lid"/>
</dbReference>
<dbReference type="Pfam" id="PF05362">
    <property type="entry name" value="Lon_C"/>
    <property type="match status" value="1"/>
</dbReference>
<keyword evidence="4 14" id="KW-0547">Nucleotide-binding</keyword>
<dbReference type="InterPro" id="IPR020568">
    <property type="entry name" value="Ribosomal_Su5_D2-typ_SF"/>
</dbReference>
<evidence type="ECO:0000256" key="19">
    <source>
        <dbReference type="SAM" id="Coils"/>
    </source>
</evidence>
<feature type="domain" description="Lon N-terminal" evidence="21">
    <location>
        <begin position="1"/>
        <end position="190"/>
    </location>
</feature>
<dbReference type="InterPro" id="IPR015947">
    <property type="entry name" value="PUA-like_sf"/>
</dbReference>
<dbReference type="Pfam" id="PF02190">
    <property type="entry name" value="LON_substr_bdg"/>
    <property type="match status" value="1"/>
</dbReference>
<dbReference type="InterPro" id="IPR027543">
    <property type="entry name" value="Lon_bac"/>
</dbReference>
<gene>
    <name evidence="14 22" type="primary">lon</name>
    <name evidence="22" type="ORF">LKE05_04655</name>
</gene>
<dbReference type="GO" id="GO:0004176">
    <property type="term" value="F:ATP-dependent peptidase activity"/>
    <property type="evidence" value="ECO:0007669"/>
    <property type="project" value="UniProtKB-UniRule"/>
</dbReference>
<dbReference type="EMBL" id="JAJEQM010000005">
    <property type="protein sequence ID" value="MCC2210079.1"/>
    <property type="molecule type" value="Genomic_DNA"/>
</dbReference>
<evidence type="ECO:0000256" key="4">
    <source>
        <dbReference type="ARBA" id="ARBA00022741"/>
    </source>
</evidence>
<comment type="subunit">
    <text evidence="14">Homohexamer. Organized in a ring with a central cavity.</text>
</comment>
<dbReference type="InterPro" id="IPR027065">
    <property type="entry name" value="Lon_Prtase"/>
</dbReference>
<dbReference type="SMART" id="SM00382">
    <property type="entry name" value="AAA"/>
    <property type="match status" value="1"/>
</dbReference>
<dbReference type="AlphaFoldDB" id="A0AAE3DY01"/>
<sequence length="758" mass="85234">MRGMVLFPHMTLNFDAAREMSIKALESAAENDSIVFLAAQKDYTIEQPTVDDIYSIGTFAVIKQVMRMPGGITRVIVKGLERGIIENFISEKPFFEAEVQEFDDLYEENHPLKQAYIRRLKKSYEEYFSQNPKLTADNFMAVMGIEEIGELCDVIAASLEIDTKEKQEILSEFDSYDRAEKLIITIQNQLEVLKLEQQLAQKVKERIDKNQREYFLREQLKVIQDELGDTDGIKAEVEEYKQKINKLKTVKDTKEKLMKEVDRFSKMPPSSAESSVIRNYLDTVLSLPWNKLSKESFDIKNAEKILNEDHYGLEKVKERVLEYLAVRQNTKGKNGTILCFAGPPGVGKTSVAKSIARSLGRKYVRISLGGIHDESDIRGHRKTYIGAMEGRIIAAMKEAKTKNPLILLDEIDKMGADYKGDPSAALLEVLDYEQNGTFRDHYIEVPFDLSQVLFITTANSLDTVSRPLLDRMEIIELSGYTSNEKFHIAKDYLVKKSMKNNGLDDNDLTISDDAIEAVIGYYTREAGVRKLEQQIGKICRKAVKKLLENTERPIEVTKQNLEEYLGKERFHFEKMNEQDEIGVARGLAWTSVGGDTLSIEVNVMPGSGKVELTGKLGDVMKESAMAAISYIRANSQKLGIAENFHKTKDIHIHVPEGAVPKDGPSAGITMATAVVSALTKNPVRNDIAMTGEITLRGRVLPIGGLKEKSLAAFRAGITDIIIPNENKADIDDVPKEVRSKINFIPVKSMDTVLENALR</sequence>
<comment type="caution">
    <text evidence="22">The sequence shown here is derived from an EMBL/GenBank/DDBJ whole genome shotgun (WGS) entry which is preliminary data.</text>
</comment>
<dbReference type="InterPro" id="IPR027417">
    <property type="entry name" value="P-loop_NTPase"/>
</dbReference>
<evidence type="ECO:0000256" key="17">
    <source>
        <dbReference type="PROSITE-ProRule" id="PRU01122"/>
    </source>
</evidence>
<evidence type="ECO:0000256" key="2">
    <source>
        <dbReference type="ARBA" id="ARBA00022490"/>
    </source>
</evidence>
<feature type="domain" description="Lon proteolytic" evidence="20">
    <location>
        <begin position="578"/>
        <end position="758"/>
    </location>
</feature>
<dbReference type="Pfam" id="PF22667">
    <property type="entry name" value="Lon_lid"/>
    <property type="match status" value="1"/>
</dbReference>
<evidence type="ECO:0000256" key="14">
    <source>
        <dbReference type="HAMAP-Rule" id="MF_01973"/>
    </source>
</evidence>
<keyword evidence="7 14" id="KW-0067">ATP-binding</keyword>
<dbReference type="GO" id="GO:0034605">
    <property type="term" value="P:cellular response to heat"/>
    <property type="evidence" value="ECO:0007669"/>
    <property type="project" value="UniProtKB-UniRule"/>
</dbReference>
<dbReference type="InterPro" id="IPR008268">
    <property type="entry name" value="Peptidase_S16_AS"/>
</dbReference>
<evidence type="ECO:0000256" key="9">
    <source>
        <dbReference type="ARBA" id="ARBA00050665"/>
    </source>
</evidence>
<dbReference type="NCBIfam" id="TIGR00763">
    <property type="entry name" value="lon"/>
    <property type="match status" value="1"/>
</dbReference>
<dbReference type="Gene3D" id="1.20.58.1480">
    <property type="match status" value="1"/>
</dbReference>
<dbReference type="Gene3D" id="3.30.230.10">
    <property type="match status" value="1"/>
</dbReference>
<dbReference type="GO" id="GO:0005737">
    <property type="term" value="C:cytoplasm"/>
    <property type="evidence" value="ECO:0007669"/>
    <property type="project" value="UniProtKB-SubCell"/>
</dbReference>
<comment type="function">
    <text evidence="10 14">ATP-dependent serine protease that mediates the selective degradation of mutant and abnormal proteins as well as certain short-lived regulatory proteins. Required for cellular homeostasis and for survival from DNA damage and developmental changes induced by stress. Degrades polypeptides processively to yield small peptide fragments that are 5 to 10 amino acids long. Binds to DNA in a double-stranded, site-specific manner.</text>
</comment>
<dbReference type="InterPro" id="IPR003593">
    <property type="entry name" value="AAA+_ATPase"/>
</dbReference>
<evidence type="ECO:0000256" key="13">
    <source>
        <dbReference type="ARBA" id="ARBA00082722"/>
    </source>
</evidence>
<dbReference type="InterPro" id="IPR008269">
    <property type="entry name" value="Lon_proteolytic"/>
</dbReference>
<evidence type="ECO:0000256" key="10">
    <source>
        <dbReference type="ARBA" id="ARBA00053875"/>
    </source>
</evidence>
<evidence type="ECO:0000313" key="22">
    <source>
        <dbReference type="EMBL" id="MCC2210079.1"/>
    </source>
</evidence>